<sequence>MDYLIGLFGTLFDNPENIKWGIYGVAAIAGVTLAIAISFLISGVYSPLRKRLKHINKEKSPLTAGFEDDVNSTLEHGISHVARKLPINFSNDETRRLLIHAGLHSENALAVFSSIRLILILIGAGLSVVVLSYFPELSSMMTAYVIAFLMGGAFLLPSMALQTLANRRMKMLRRGFPDALDLLVVCCEAGLGLLAAIQRVANELAISHPCLASELDLVCSKVRAGLTVKVALSEFTERTGLEDIKGLNSAISQSIRLGTGIAETLRVFSDEYRNKRLQEAEEQAAKLAVKMIFPMMLCIWPSFFIVAVGPAVLKVMKVWGQAF</sequence>
<evidence type="ECO:0000256" key="3">
    <source>
        <dbReference type="ARBA" id="ARBA00022692"/>
    </source>
</evidence>
<keyword evidence="4 6" id="KW-1133">Transmembrane helix</keyword>
<dbReference type="KEGG" id="spsw:Sps_00752"/>
<feature type="domain" description="Type II secretion system protein GspF" evidence="7">
    <location>
        <begin position="180"/>
        <end position="308"/>
    </location>
</feature>
<evidence type="ECO:0000256" key="2">
    <source>
        <dbReference type="ARBA" id="ARBA00022475"/>
    </source>
</evidence>
<evidence type="ECO:0000256" key="1">
    <source>
        <dbReference type="ARBA" id="ARBA00004651"/>
    </source>
</evidence>
<proteinExistence type="predicted"/>
<protein>
    <submittedName>
        <fullName evidence="8">Flp pilus assembly protein TadC</fullName>
    </submittedName>
</protein>
<dbReference type="Pfam" id="PF00482">
    <property type="entry name" value="T2SSF"/>
    <property type="match status" value="1"/>
</dbReference>
<evidence type="ECO:0000256" key="5">
    <source>
        <dbReference type="ARBA" id="ARBA00023136"/>
    </source>
</evidence>
<name>A0A1S6HK80_9GAMM</name>
<dbReference type="OrthoDB" id="9810662at2"/>
<keyword evidence="5 6" id="KW-0472">Membrane</keyword>
<comment type="subcellular location">
    <subcellularLocation>
        <location evidence="1">Cell membrane</location>
        <topology evidence="1">Multi-pass membrane protein</topology>
    </subcellularLocation>
</comment>
<dbReference type="InterPro" id="IPR018076">
    <property type="entry name" value="T2SS_GspF_dom"/>
</dbReference>
<gene>
    <name evidence="8" type="ORF">Sps_00752</name>
</gene>
<keyword evidence="2" id="KW-1003">Cell membrane</keyword>
<feature type="transmembrane region" description="Helical" evidence="6">
    <location>
        <begin position="20"/>
        <end position="45"/>
    </location>
</feature>
<evidence type="ECO:0000313" key="8">
    <source>
        <dbReference type="EMBL" id="AQS35945.1"/>
    </source>
</evidence>
<feature type="transmembrane region" description="Helical" evidence="6">
    <location>
        <begin position="141"/>
        <end position="164"/>
    </location>
</feature>
<evidence type="ECO:0000256" key="6">
    <source>
        <dbReference type="SAM" id="Phobius"/>
    </source>
</evidence>
<feature type="transmembrane region" description="Helical" evidence="6">
    <location>
        <begin position="117"/>
        <end position="135"/>
    </location>
</feature>
<evidence type="ECO:0000256" key="4">
    <source>
        <dbReference type="ARBA" id="ARBA00022989"/>
    </source>
</evidence>
<dbReference type="AlphaFoldDB" id="A0A1S6HK80"/>
<keyword evidence="3 6" id="KW-0812">Transmembrane</keyword>
<dbReference type="EMBL" id="CP014782">
    <property type="protein sequence ID" value="AQS35945.1"/>
    <property type="molecule type" value="Genomic_DNA"/>
</dbReference>
<dbReference type="PANTHER" id="PTHR35007">
    <property type="entry name" value="INTEGRAL MEMBRANE PROTEIN-RELATED"/>
    <property type="match status" value="1"/>
</dbReference>
<feature type="transmembrane region" description="Helical" evidence="6">
    <location>
        <begin position="292"/>
        <end position="313"/>
    </location>
</feature>
<dbReference type="GO" id="GO:0005886">
    <property type="term" value="C:plasma membrane"/>
    <property type="evidence" value="ECO:0007669"/>
    <property type="project" value="UniProtKB-SubCell"/>
</dbReference>
<evidence type="ECO:0000313" key="9">
    <source>
        <dbReference type="Proteomes" id="UP000189545"/>
    </source>
</evidence>
<dbReference type="PANTHER" id="PTHR35007:SF2">
    <property type="entry name" value="PILUS ASSEMBLE PROTEIN"/>
    <property type="match status" value="1"/>
</dbReference>
<dbReference type="STRING" id="225848.Sps_00752"/>
<evidence type="ECO:0000259" key="7">
    <source>
        <dbReference type="Pfam" id="PF00482"/>
    </source>
</evidence>
<dbReference type="RefSeq" id="WP_077751291.1">
    <property type="nucleotide sequence ID" value="NZ_CP014782.1"/>
</dbReference>
<keyword evidence="9" id="KW-1185">Reference proteome</keyword>
<reference evidence="8 9" key="1">
    <citation type="submission" date="2016-03" db="EMBL/GenBank/DDBJ databases">
        <title>Complete genome sequence of Shewanella psychrophila WP2, a deep sea bacterium isolated from west Pacific sediment.</title>
        <authorList>
            <person name="Xu G."/>
            <person name="Jian H."/>
        </authorList>
    </citation>
    <scope>NUCLEOTIDE SEQUENCE [LARGE SCALE GENOMIC DNA]</scope>
    <source>
        <strain evidence="8 9">WP2</strain>
    </source>
</reference>
<organism evidence="8 9">
    <name type="scientific">Shewanella psychrophila</name>
    <dbReference type="NCBI Taxonomy" id="225848"/>
    <lineage>
        <taxon>Bacteria</taxon>
        <taxon>Pseudomonadati</taxon>
        <taxon>Pseudomonadota</taxon>
        <taxon>Gammaproteobacteria</taxon>
        <taxon>Alteromonadales</taxon>
        <taxon>Shewanellaceae</taxon>
        <taxon>Shewanella</taxon>
    </lineage>
</organism>
<accession>A0A1S6HK80</accession>
<dbReference type="Proteomes" id="UP000189545">
    <property type="component" value="Chromosome"/>
</dbReference>